<dbReference type="GO" id="GO:0003700">
    <property type="term" value="F:DNA-binding transcription factor activity"/>
    <property type="evidence" value="ECO:0007669"/>
    <property type="project" value="InterPro"/>
</dbReference>
<dbReference type="PANTHER" id="PTHR33238:SF7">
    <property type="entry name" value="IRON-DEPENDENT TRANSCRIPTIONAL REGULATOR"/>
    <property type="match status" value="1"/>
</dbReference>
<accession>T0ZA01</accession>
<dbReference type="InterPro" id="IPR001367">
    <property type="entry name" value="Fe_dep_repressor"/>
</dbReference>
<dbReference type="InterPro" id="IPR022689">
    <property type="entry name" value="Iron_dep_repressor"/>
</dbReference>
<comment type="caution">
    <text evidence="2">The sequence shown here is derived from an EMBL/GenBank/DDBJ whole genome shotgun (WGS) entry which is preliminary data.</text>
</comment>
<dbReference type="Pfam" id="PF02742">
    <property type="entry name" value="Fe_dep_repr_C"/>
    <property type="match status" value="1"/>
</dbReference>
<dbReference type="GO" id="GO:0046983">
    <property type="term" value="F:protein dimerization activity"/>
    <property type="evidence" value="ECO:0007669"/>
    <property type="project" value="InterPro"/>
</dbReference>
<dbReference type="InterPro" id="IPR036421">
    <property type="entry name" value="Fe_dep_repressor_sf"/>
</dbReference>
<dbReference type="Gene3D" id="1.10.10.10">
    <property type="entry name" value="Winged helix-like DNA-binding domain superfamily/Winged helix DNA-binding domain"/>
    <property type="match status" value="1"/>
</dbReference>
<sequence>YLPPVMELLQRLTRKQLEVLERVARLAGPGPGVPLNRLARSLRVSSPTALAHLTVLERWGLVVRARGKTGLSPRGRTTLGEYVRHHRVAEALFAQIGLSSPETCRAAREIDLALGHATVDLLCRAAGHPSACPHGAPIPPCVGEVRGR</sequence>
<dbReference type="PANTHER" id="PTHR33238">
    <property type="entry name" value="IRON (METAL) DEPENDENT REPRESSOR, DTXR FAMILY"/>
    <property type="match status" value="1"/>
</dbReference>
<reference evidence="2" key="2">
    <citation type="journal article" date="2014" name="ISME J.">
        <title>Microbial stratification in low pH oxic and suboxic macroscopic growths along an acid mine drainage.</title>
        <authorList>
            <person name="Mendez-Garcia C."/>
            <person name="Mesa V."/>
            <person name="Sprenger R.R."/>
            <person name="Richter M."/>
            <person name="Diez M.S."/>
            <person name="Solano J."/>
            <person name="Bargiela R."/>
            <person name="Golyshina O.V."/>
            <person name="Manteca A."/>
            <person name="Ramos J.L."/>
            <person name="Gallego J.R."/>
            <person name="Llorente I."/>
            <person name="Martins Dos Santos V.A."/>
            <person name="Jensen O.N."/>
            <person name="Pelaez A.I."/>
            <person name="Sanchez J."/>
            <person name="Ferrer M."/>
        </authorList>
    </citation>
    <scope>NUCLEOTIDE SEQUENCE</scope>
</reference>
<feature type="non-terminal residue" evidence="2">
    <location>
        <position position="1"/>
    </location>
</feature>
<dbReference type="AlphaFoldDB" id="T0ZA01"/>
<dbReference type="SMART" id="SM00529">
    <property type="entry name" value="HTH_DTXR"/>
    <property type="match status" value="1"/>
</dbReference>
<evidence type="ECO:0000259" key="1">
    <source>
        <dbReference type="Pfam" id="PF02742"/>
    </source>
</evidence>
<dbReference type="InterPro" id="IPR050536">
    <property type="entry name" value="DtxR_MntR_Metal-Reg"/>
</dbReference>
<dbReference type="InterPro" id="IPR036390">
    <property type="entry name" value="WH_DNA-bd_sf"/>
</dbReference>
<dbReference type="InterPro" id="IPR036388">
    <property type="entry name" value="WH-like_DNA-bd_sf"/>
</dbReference>
<organism evidence="2">
    <name type="scientific">mine drainage metagenome</name>
    <dbReference type="NCBI Taxonomy" id="410659"/>
    <lineage>
        <taxon>unclassified sequences</taxon>
        <taxon>metagenomes</taxon>
        <taxon>ecological metagenomes</taxon>
    </lineage>
</organism>
<feature type="domain" description="Iron dependent repressor metal binding and dimerisation" evidence="1">
    <location>
        <begin position="73"/>
        <end position="139"/>
    </location>
</feature>
<reference evidence="2" key="1">
    <citation type="submission" date="2013-08" db="EMBL/GenBank/DDBJ databases">
        <authorList>
            <person name="Mendez C."/>
            <person name="Richter M."/>
            <person name="Ferrer M."/>
            <person name="Sanchez J."/>
        </authorList>
    </citation>
    <scope>NUCLEOTIDE SEQUENCE</scope>
</reference>
<name>T0ZA01_9ZZZZ</name>
<proteinExistence type="predicted"/>
<protein>
    <submittedName>
        <fullName evidence="2">Iron (Metal) dependent repressor, DtxR family</fullName>
    </submittedName>
</protein>
<dbReference type="EMBL" id="AUZX01011798">
    <property type="protein sequence ID" value="EQD41878.1"/>
    <property type="molecule type" value="Genomic_DNA"/>
</dbReference>
<dbReference type="SUPFAM" id="SSF47979">
    <property type="entry name" value="Iron-dependent repressor protein, dimerization domain"/>
    <property type="match status" value="1"/>
</dbReference>
<evidence type="ECO:0000313" key="2">
    <source>
        <dbReference type="EMBL" id="EQD41878.1"/>
    </source>
</evidence>
<gene>
    <name evidence="2" type="ORF">B1A_16051</name>
</gene>
<dbReference type="GO" id="GO:0046914">
    <property type="term" value="F:transition metal ion binding"/>
    <property type="evidence" value="ECO:0007669"/>
    <property type="project" value="InterPro"/>
</dbReference>
<dbReference type="SUPFAM" id="SSF46785">
    <property type="entry name" value="Winged helix' DNA-binding domain"/>
    <property type="match status" value="1"/>
</dbReference>